<dbReference type="RefSeq" id="WP_007258996.1">
    <property type="nucleotide sequence ID" value="NZ_AOHZ01000041.1"/>
</dbReference>
<evidence type="ECO:0000313" key="4">
    <source>
        <dbReference type="Proteomes" id="UP000011602"/>
    </source>
</evidence>
<keyword evidence="4" id="KW-1185">Reference proteome</keyword>
<reference evidence="3 4" key="1">
    <citation type="journal article" date="2014" name="PLoS Genet.">
        <title>Phylogenetically driven sequencing of extremely halophilic archaea reveals strategies for static and dynamic osmo-response.</title>
        <authorList>
            <person name="Becker E.A."/>
            <person name="Seitzer P.M."/>
            <person name="Tritt A."/>
            <person name="Larsen D."/>
            <person name="Krusor M."/>
            <person name="Yao A.I."/>
            <person name="Wu D."/>
            <person name="Madern D."/>
            <person name="Eisen J.A."/>
            <person name="Darling A.E."/>
            <person name="Facciotti M.T."/>
        </authorList>
    </citation>
    <scope>NUCLEOTIDE SEQUENCE [LARGE SCALE GENOMIC DNA]</scope>
    <source>
        <strain evidence="3 4">JCM 12255</strain>
    </source>
</reference>
<gene>
    <name evidence="3" type="ORF">C493_08486</name>
</gene>
<evidence type="ECO:0000259" key="2">
    <source>
        <dbReference type="Pfam" id="PF00582"/>
    </source>
</evidence>
<protein>
    <submittedName>
        <fullName evidence="3">UspA domain-containing protein</fullName>
    </submittedName>
</protein>
<dbReference type="OrthoDB" id="105697at2157"/>
<dbReference type="eggNOG" id="arCOG02053">
    <property type="taxonomic scope" value="Archaea"/>
</dbReference>
<evidence type="ECO:0000256" key="1">
    <source>
        <dbReference type="ARBA" id="ARBA00008791"/>
    </source>
</evidence>
<dbReference type="PRINTS" id="PR01438">
    <property type="entry name" value="UNVRSLSTRESS"/>
</dbReference>
<dbReference type="PATRIC" id="fig|1227499.3.peg.1715"/>
<comment type="similarity">
    <text evidence="1">Belongs to the universal stress protein A family.</text>
</comment>
<evidence type="ECO:0000313" key="3">
    <source>
        <dbReference type="EMBL" id="ELY57509.1"/>
    </source>
</evidence>
<dbReference type="PANTHER" id="PTHR46268">
    <property type="entry name" value="STRESS RESPONSE PROTEIN NHAX"/>
    <property type="match status" value="1"/>
</dbReference>
<organism evidence="3 4">
    <name type="scientific">Natronolimnohabitans innermongolicus JCM 12255</name>
    <dbReference type="NCBI Taxonomy" id="1227499"/>
    <lineage>
        <taxon>Archaea</taxon>
        <taxon>Methanobacteriati</taxon>
        <taxon>Methanobacteriota</taxon>
        <taxon>Stenosarchaea group</taxon>
        <taxon>Halobacteria</taxon>
        <taxon>Halobacteriales</taxon>
        <taxon>Natrialbaceae</taxon>
        <taxon>Natronolimnohabitans</taxon>
    </lineage>
</organism>
<dbReference type="SUPFAM" id="SSF52402">
    <property type="entry name" value="Adenine nucleotide alpha hydrolases-like"/>
    <property type="match status" value="1"/>
</dbReference>
<dbReference type="InterPro" id="IPR014729">
    <property type="entry name" value="Rossmann-like_a/b/a_fold"/>
</dbReference>
<feature type="domain" description="UspA" evidence="2">
    <location>
        <begin position="1"/>
        <end position="145"/>
    </location>
</feature>
<dbReference type="Gene3D" id="3.40.50.620">
    <property type="entry name" value="HUPs"/>
    <property type="match status" value="1"/>
</dbReference>
<comment type="caution">
    <text evidence="3">The sequence shown here is derived from an EMBL/GenBank/DDBJ whole genome shotgun (WGS) entry which is preliminary data.</text>
</comment>
<dbReference type="InterPro" id="IPR006016">
    <property type="entry name" value="UspA"/>
</dbReference>
<dbReference type="EMBL" id="AOHZ01000041">
    <property type="protein sequence ID" value="ELY57509.1"/>
    <property type="molecule type" value="Genomic_DNA"/>
</dbReference>
<dbReference type="InterPro" id="IPR006015">
    <property type="entry name" value="Universal_stress_UspA"/>
</dbReference>
<dbReference type="AlphaFoldDB" id="L9X6X4"/>
<proteinExistence type="inferred from homology"/>
<dbReference type="Pfam" id="PF00582">
    <property type="entry name" value="Usp"/>
    <property type="match status" value="1"/>
</dbReference>
<sequence>MVRHVLVPIDDSDPSGDAIDHARAQYDDATITLVHVLEADHPYGPPRSDADIGGFEEYVREFYEDRGDNNGVLERALTLAADDPNVRTELRSGSPDRKIVDLAEESDVDLIVVGSHGRTGASRVLLGSVAEKIARRSPVPVTIVR</sequence>
<dbReference type="Proteomes" id="UP000011602">
    <property type="component" value="Unassembled WGS sequence"/>
</dbReference>
<accession>L9X6X4</accession>
<dbReference type="PANTHER" id="PTHR46268:SF24">
    <property type="entry name" value="UNIVERSAL STRESS PROTEIN"/>
    <property type="match status" value="1"/>
</dbReference>
<name>L9X6X4_9EURY</name>
<dbReference type="CDD" id="cd00293">
    <property type="entry name" value="USP-like"/>
    <property type="match status" value="1"/>
</dbReference>
<dbReference type="STRING" id="1227499.C493_08486"/>